<proteinExistence type="inferred from homology"/>
<evidence type="ECO:0000256" key="8">
    <source>
        <dbReference type="ARBA" id="ARBA00024690"/>
    </source>
</evidence>
<evidence type="ECO:0000256" key="4">
    <source>
        <dbReference type="ARBA" id="ARBA00022448"/>
    </source>
</evidence>
<dbReference type="InterPro" id="IPR002742">
    <property type="entry name" value="Desulfoferrodoxin_Fe-bd_dom"/>
</dbReference>
<evidence type="ECO:0000259" key="11">
    <source>
        <dbReference type="Pfam" id="PF01880"/>
    </source>
</evidence>
<keyword evidence="6" id="KW-0249">Electron transport</keyword>
<dbReference type="InterPro" id="IPR004462">
    <property type="entry name" value="Desulfoferrodoxin_N"/>
</dbReference>
<dbReference type="EMBL" id="QICB01000003">
    <property type="protein sequence ID" value="RNL19745.1"/>
    <property type="molecule type" value="Genomic_DNA"/>
</dbReference>
<dbReference type="InterPro" id="IPR051233">
    <property type="entry name" value="Desulfoferrodoxin_SOR"/>
</dbReference>
<evidence type="ECO:0000313" key="13">
    <source>
        <dbReference type="EMBL" id="RNL19745.1"/>
    </source>
</evidence>
<organism evidence="13 14">
    <name type="scientific">Slackia faecicanis</name>
    <dbReference type="NCBI Taxonomy" id="255723"/>
    <lineage>
        <taxon>Bacteria</taxon>
        <taxon>Bacillati</taxon>
        <taxon>Actinomycetota</taxon>
        <taxon>Coriobacteriia</taxon>
        <taxon>Eggerthellales</taxon>
        <taxon>Eggerthellaceae</taxon>
        <taxon>Slackia</taxon>
    </lineage>
</organism>
<sequence>MDIKFFKCEHCGNIVIKVVDAGVPVMCCGEKMVELVAGSVDAAVEKHVPVVEAEGSVVRVKVGEVEHPMTEEHLIQFVVLVTEKGYQVAQLTAENEPKAEFVLAEGDAAVKVYEYCNLHGLWVNEL</sequence>
<evidence type="ECO:0000256" key="1">
    <source>
        <dbReference type="ARBA" id="ARBA00005941"/>
    </source>
</evidence>
<comment type="caution">
    <text evidence="13">The sequence shown here is derived from an EMBL/GenBank/DDBJ whole genome shotgun (WGS) entry which is preliminary data.</text>
</comment>
<name>A0A3N0AFP8_9ACTN</name>
<dbReference type="AlphaFoldDB" id="A0A3N0AFP8"/>
<keyword evidence="7" id="KW-0408">Iron</keyword>
<comment type="function">
    <text evidence="8">Catalyzes the one-electron reduction of superoxide anion radical to hydrogen peroxide at a nonheme ferrous iron center. Plays a fundamental role in case of oxidative stress via its superoxide detoxification activity.</text>
</comment>
<comment type="catalytic activity">
    <reaction evidence="10">
        <text>reduced [rubredoxin] + superoxide + 2 H(+) = oxidized [rubredoxin] + H2O2</text>
        <dbReference type="Rhea" id="RHEA:21324"/>
        <dbReference type="Rhea" id="RHEA-COMP:10302"/>
        <dbReference type="Rhea" id="RHEA-COMP:10303"/>
        <dbReference type="ChEBI" id="CHEBI:15378"/>
        <dbReference type="ChEBI" id="CHEBI:16240"/>
        <dbReference type="ChEBI" id="CHEBI:18421"/>
        <dbReference type="ChEBI" id="CHEBI:29033"/>
        <dbReference type="ChEBI" id="CHEBI:29034"/>
        <dbReference type="EC" id="1.15.1.2"/>
    </reaction>
</comment>
<dbReference type="SUPFAM" id="SSF57802">
    <property type="entry name" value="Rubredoxin-like"/>
    <property type="match status" value="1"/>
</dbReference>
<dbReference type="GO" id="GO:0050605">
    <property type="term" value="F:superoxide reductase activity"/>
    <property type="evidence" value="ECO:0007669"/>
    <property type="project" value="UniProtKB-EC"/>
</dbReference>
<dbReference type="Proteomes" id="UP000267368">
    <property type="component" value="Unassembled WGS sequence"/>
</dbReference>
<feature type="domain" description="Desulfoferrodoxin N-terminal" evidence="12">
    <location>
        <begin position="5"/>
        <end position="33"/>
    </location>
</feature>
<dbReference type="PANTHER" id="PTHR36541:SF1">
    <property type="entry name" value="SUPEROXIDE REDUCTASE-RELATED"/>
    <property type="match status" value="1"/>
</dbReference>
<comment type="similarity">
    <text evidence="1">Belongs to the desulfoferrodoxin family.</text>
</comment>
<protein>
    <recommendedName>
        <fullName evidence="3">Desulfoferrodoxin</fullName>
        <ecNumber evidence="2">1.15.1.2</ecNumber>
    </recommendedName>
    <alternativeName>
        <fullName evidence="9">Superoxide reductase</fullName>
    </alternativeName>
</protein>
<dbReference type="Gene3D" id="2.60.40.730">
    <property type="entry name" value="SOR catalytic domain"/>
    <property type="match status" value="1"/>
</dbReference>
<dbReference type="GO" id="GO:0005506">
    <property type="term" value="F:iron ion binding"/>
    <property type="evidence" value="ECO:0007669"/>
    <property type="project" value="InterPro"/>
</dbReference>
<evidence type="ECO:0000313" key="14">
    <source>
        <dbReference type="Proteomes" id="UP000267368"/>
    </source>
</evidence>
<evidence type="ECO:0000256" key="10">
    <source>
        <dbReference type="ARBA" id="ARBA00047448"/>
    </source>
</evidence>
<reference evidence="14" key="1">
    <citation type="submission" date="2018-05" db="EMBL/GenBank/DDBJ databases">
        <title>Genome Sequencing of selected type strains of the family Eggerthellaceae.</title>
        <authorList>
            <person name="Danylec N."/>
            <person name="Stoll D.A."/>
            <person name="Doetsch A."/>
            <person name="Huch M."/>
        </authorList>
    </citation>
    <scope>NUCLEOTIDE SEQUENCE [LARGE SCALE GENOMIC DNA]</scope>
    <source>
        <strain evidence="14">DSM 17537</strain>
    </source>
</reference>
<evidence type="ECO:0000256" key="3">
    <source>
        <dbReference type="ARBA" id="ARBA00014839"/>
    </source>
</evidence>
<evidence type="ECO:0000256" key="9">
    <source>
        <dbReference type="ARBA" id="ARBA00031398"/>
    </source>
</evidence>
<keyword evidence="4" id="KW-0813">Transport</keyword>
<evidence type="ECO:0000256" key="2">
    <source>
        <dbReference type="ARBA" id="ARBA00012679"/>
    </source>
</evidence>
<dbReference type="RefSeq" id="WP_123198069.1">
    <property type="nucleotide sequence ID" value="NZ_QICB01000003.1"/>
</dbReference>
<dbReference type="InterPro" id="IPR036073">
    <property type="entry name" value="Desulfoferrodoxin_Fe-bd_dom_sf"/>
</dbReference>
<evidence type="ECO:0000256" key="6">
    <source>
        <dbReference type="ARBA" id="ARBA00022982"/>
    </source>
</evidence>
<dbReference type="Pfam" id="PF06397">
    <property type="entry name" value="Desulfoferrod_N"/>
    <property type="match status" value="1"/>
</dbReference>
<gene>
    <name evidence="13" type="ORF">DMP07_05020</name>
</gene>
<dbReference type="EC" id="1.15.1.2" evidence="2"/>
<keyword evidence="14" id="KW-1185">Reference proteome</keyword>
<evidence type="ECO:0000259" key="12">
    <source>
        <dbReference type="Pfam" id="PF06397"/>
    </source>
</evidence>
<dbReference type="OrthoDB" id="9814936at2"/>
<dbReference type="PANTHER" id="PTHR36541">
    <property type="entry name" value="SUPEROXIDE REDUCTASE-RELATED"/>
    <property type="match status" value="1"/>
</dbReference>
<feature type="domain" description="Desulfoferrodoxin ferrous iron-binding" evidence="11">
    <location>
        <begin position="40"/>
        <end position="124"/>
    </location>
</feature>
<dbReference type="SUPFAM" id="SSF49367">
    <property type="entry name" value="Superoxide reductase-like"/>
    <property type="match status" value="1"/>
</dbReference>
<evidence type="ECO:0000256" key="7">
    <source>
        <dbReference type="ARBA" id="ARBA00023004"/>
    </source>
</evidence>
<dbReference type="NCBIfam" id="TIGR00332">
    <property type="entry name" value="neela_ferrous"/>
    <property type="match status" value="1"/>
</dbReference>
<evidence type="ECO:0000256" key="5">
    <source>
        <dbReference type="ARBA" id="ARBA00022723"/>
    </source>
</evidence>
<keyword evidence="5" id="KW-0479">Metal-binding</keyword>
<accession>A0A3N0AFP8</accession>
<dbReference type="Pfam" id="PF01880">
    <property type="entry name" value="Desulfoferrodox"/>
    <property type="match status" value="1"/>
</dbReference>